<evidence type="ECO:0000256" key="3">
    <source>
        <dbReference type="ARBA" id="ARBA00012737"/>
    </source>
</evidence>
<keyword evidence="9" id="KW-0028">Amino-acid biosynthesis</keyword>
<dbReference type="InterPro" id="IPR014729">
    <property type="entry name" value="Rossmann-like_a/b/a_fold"/>
</dbReference>
<reference evidence="13" key="1">
    <citation type="submission" date="2021-01" db="EMBL/GenBank/DDBJ databases">
        <title>Genome public.</title>
        <authorList>
            <person name="Liu C."/>
            <person name="Sun Q."/>
        </authorList>
    </citation>
    <scope>NUCLEOTIDE SEQUENCE</scope>
    <source>
        <strain evidence="13">M6</strain>
    </source>
</reference>
<dbReference type="PIRSF" id="PIRSF001589">
    <property type="entry name" value="Asn_synthetase_glu-h"/>
    <property type="match status" value="1"/>
</dbReference>
<feature type="domain" description="Glutamine amidotransferase type-2" evidence="12">
    <location>
        <begin position="2"/>
        <end position="216"/>
    </location>
</feature>
<dbReference type="SUPFAM" id="SSF52402">
    <property type="entry name" value="Adenine nucleotide alpha hydrolases-like"/>
    <property type="match status" value="1"/>
</dbReference>
<keyword evidence="5 10" id="KW-0067">ATP-binding</keyword>
<sequence length="624" mass="73016">MCGIAGWLDHTADLKEKMDELQKMSESLKRRGPDEHGEYIRRHAALLHRRLSVIDPENGQQPMSTLYEGEKYTIVYNGELYNTAELREELKTAGFGFGTRSDTEVLLKAYCYYKEACAEKLNGIFAFAVYEENAGRLFLCRDRVGVKPLFYHTYPDGIVFGSEIKAIFHSGMIAPRVDEEGLYELFFLGPARTPGNGIFKGISELLPGEYAVYENGKLQRRRYYRLTAHPHEDNEAQTIERIRYLLTDAIERQLVSDVPMCFFLSGGLDSGIICQTASNYYNRQSELLPTSTRPLGERYAIHTYSVEYADNRRYFTKTRFQPNADFEYIDKMVQSTESHHHEIILDNKDVLEALYPSVKARDLPGYVDIDSSLLLFCKEIKKDFTVALSGECADELFGGYPWYHDHDILFEDCFPWSREQDIRRYILKDGVLPKGESYVRERYLDTIRAVDSLPRDSKIDKRMREMFALNYYWFMQCLLERKDRCSMYSGLEVRVPFCDARLIDYAYNMPWQLKAYGGREKGIIRKAFEDILPREIVYRKKSPYPKTHNPIYQKLCAERVNRILSDPTRRINELIDADHVREIMEHPEKITSPWYGQLMKAPQILAYLIEVDYWLEEYHVRIEV</sequence>
<accession>A0A934WUW5</accession>
<keyword evidence="7 9" id="KW-0315">Glutamine amidotransferase</keyword>
<evidence type="ECO:0000256" key="6">
    <source>
        <dbReference type="ARBA" id="ARBA00022888"/>
    </source>
</evidence>
<dbReference type="PANTHER" id="PTHR43284:SF1">
    <property type="entry name" value="ASPARAGINE SYNTHETASE"/>
    <property type="match status" value="1"/>
</dbReference>
<dbReference type="SUPFAM" id="SSF56235">
    <property type="entry name" value="N-terminal nucleophile aminohydrolases (Ntn hydrolases)"/>
    <property type="match status" value="1"/>
</dbReference>
<evidence type="ECO:0000256" key="9">
    <source>
        <dbReference type="PIRSR" id="PIRSR001589-1"/>
    </source>
</evidence>
<evidence type="ECO:0000313" key="14">
    <source>
        <dbReference type="Proteomes" id="UP000633365"/>
    </source>
</evidence>
<dbReference type="Gene3D" id="3.60.20.10">
    <property type="entry name" value="Glutamine Phosphoribosylpyrophosphate, subunit 1, domain 1"/>
    <property type="match status" value="1"/>
</dbReference>
<dbReference type="InterPro" id="IPR001962">
    <property type="entry name" value="Asn_synthase"/>
</dbReference>
<evidence type="ECO:0000256" key="1">
    <source>
        <dbReference type="ARBA" id="ARBA00005187"/>
    </source>
</evidence>
<dbReference type="GO" id="GO:0004066">
    <property type="term" value="F:asparagine synthase (glutamine-hydrolyzing) activity"/>
    <property type="evidence" value="ECO:0007669"/>
    <property type="project" value="UniProtKB-EC"/>
</dbReference>
<dbReference type="GO" id="GO:0005524">
    <property type="term" value="F:ATP binding"/>
    <property type="evidence" value="ECO:0007669"/>
    <property type="project" value="UniProtKB-KW"/>
</dbReference>
<organism evidence="13 14">
    <name type="scientific">Ruminococcus difficilis</name>
    <dbReference type="NCBI Taxonomy" id="2763069"/>
    <lineage>
        <taxon>Bacteria</taxon>
        <taxon>Bacillati</taxon>
        <taxon>Bacillota</taxon>
        <taxon>Clostridia</taxon>
        <taxon>Eubacteriales</taxon>
        <taxon>Oscillospiraceae</taxon>
        <taxon>Ruminococcus</taxon>
    </lineage>
</organism>
<evidence type="ECO:0000259" key="12">
    <source>
        <dbReference type="PROSITE" id="PS51278"/>
    </source>
</evidence>
<dbReference type="EC" id="6.3.5.4" evidence="3"/>
<comment type="similarity">
    <text evidence="2">Belongs to the asparagine synthetase family.</text>
</comment>
<dbReference type="PROSITE" id="PS51278">
    <property type="entry name" value="GATASE_TYPE_2"/>
    <property type="match status" value="1"/>
</dbReference>
<dbReference type="Pfam" id="PF13537">
    <property type="entry name" value="GATase_7"/>
    <property type="match status" value="1"/>
</dbReference>
<dbReference type="GO" id="GO:0005829">
    <property type="term" value="C:cytosol"/>
    <property type="evidence" value="ECO:0007669"/>
    <property type="project" value="TreeGrafter"/>
</dbReference>
<feature type="site" description="Important for beta-aspartyl-AMP intermediate formation" evidence="11">
    <location>
        <position position="391"/>
    </location>
</feature>
<evidence type="ECO:0000256" key="8">
    <source>
        <dbReference type="ARBA" id="ARBA00048741"/>
    </source>
</evidence>
<comment type="pathway">
    <text evidence="1">Amino-acid biosynthesis; L-asparagine biosynthesis; L-asparagine from L-aspartate (L-Gln route): step 1/1.</text>
</comment>
<dbReference type="Gene3D" id="3.40.50.620">
    <property type="entry name" value="HUPs"/>
    <property type="match status" value="1"/>
</dbReference>
<proteinExistence type="inferred from homology"/>
<gene>
    <name evidence="13" type="primary">asnB</name>
    <name evidence="13" type="ORF">JKK62_17260</name>
</gene>
<dbReference type="NCBIfam" id="TIGR01536">
    <property type="entry name" value="asn_synth_AEB"/>
    <property type="match status" value="1"/>
</dbReference>
<feature type="binding site" evidence="10">
    <location>
        <position position="306"/>
    </location>
    <ligand>
        <name>ATP</name>
        <dbReference type="ChEBI" id="CHEBI:30616"/>
    </ligand>
</feature>
<dbReference type="InterPro" id="IPR029055">
    <property type="entry name" value="Ntn_hydrolases_N"/>
</dbReference>
<evidence type="ECO:0000256" key="10">
    <source>
        <dbReference type="PIRSR" id="PIRSR001589-2"/>
    </source>
</evidence>
<evidence type="ECO:0000256" key="11">
    <source>
        <dbReference type="PIRSR" id="PIRSR001589-3"/>
    </source>
</evidence>
<feature type="binding site" evidence="10">
    <location>
        <begin position="389"/>
        <end position="390"/>
    </location>
    <ligand>
        <name>ATP</name>
        <dbReference type="ChEBI" id="CHEBI:30616"/>
    </ligand>
</feature>
<keyword evidence="4 10" id="KW-0547">Nucleotide-binding</keyword>
<evidence type="ECO:0000256" key="2">
    <source>
        <dbReference type="ARBA" id="ARBA00005752"/>
    </source>
</evidence>
<dbReference type="RefSeq" id="WP_186833535.1">
    <property type="nucleotide sequence ID" value="NZ_JAEQMG010000201.1"/>
</dbReference>
<keyword evidence="14" id="KW-1185">Reference proteome</keyword>
<dbReference type="Pfam" id="PF00733">
    <property type="entry name" value="Asn_synthase"/>
    <property type="match status" value="1"/>
</dbReference>
<dbReference type="InterPro" id="IPR017932">
    <property type="entry name" value="GATase_2_dom"/>
</dbReference>
<dbReference type="AlphaFoldDB" id="A0A934WUW5"/>
<dbReference type="InterPro" id="IPR033738">
    <property type="entry name" value="AsnB_N"/>
</dbReference>
<dbReference type="EMBL" id="JAEQMG010000201">
    <property type="protein sequence ID" value="MBK6090357.1"/>
    <property type="molecule type" value="Genomic_DNA"/>
</dbReference>
<comment type="caution">
    <text evidence="13">The sequence shown here is derived from an EMBL/GenBank/DDBJ whole genome shotgun (WGS) entry which is preliminary data.</text>
</comment>
<evidence type="ECO:0000313" key="13">
    <source>
        <dbReference type="EMBL" id="MBK6090357.1"/>
    </source>
</evidence>
<dbReference type="CDD" id="cd00712">
    <property type="entry name" value="AsnB"/>
    <property type="match status" value="1"/>
</dbReference>
<protein>
    <recommendedName>
        <fullName evidence="3">asparagine synthase (glutamine-hydrolyzing)</fullName>
        <ecNumber evidence="3">6.3.5.4</ecNumber>
    </recommendedName>
</protein>
<dbReference type="Proteomes" id="UP000633365">
    <property type="component" value="Unassembled WGS sequence"/>
</dbReference>
<dbReference type="InterPro" id="IPR051786">
    <property type="entry name" value="ASN_synthetase/amidase"/>
</dbReference>
<feature type="binding site" evidence="10">
    <location>
        <position position="102"/>
    </location>
    <ligand>
        <name>L-glutamine</name>
        <dbReference type="ChEBI" id="CHEBI:58359"/>
    </ligand>
</feature>
<dbReference type="CDD" id="cd01991">
    <property type="entry name" value="Asn_synthase_B_C"/>
    <property type="match status" value="1"/>
</dbReference>
<dbReference type="GO" id="GO:0006529">
    <property type="term" value="P:asparagine biosynthetic process"/>
    <property type="evidence" value="ECO:0007669"/>
    <property type="project" value="UniProtKB-KW"/>
</dbReference>
<keyword evidence="13" id="KW-0436">Ligase</keyword>
<evidence type="ECO:0000256" key="7">
    <source>
        <dbReference type="ARBA" id="ARBA00022962"/>
    </source>
</evidence>
<evidence type="ECO:0000256" key="5">
    <source>
        <dbReference type="ARBA" id="ARBA00022840"/>
    </source>
</evidence>
<feature type="active site" description="For GATase activity" evidence="9">
    <location>
        <position position="2"/>
    </location>
</feature>
<keyword evidence="6 9" id="KW-0061">Asparagine biosynthesis</keyword>
<dbReference type="InterPro" id="IPR006426">
    <property type="entry name" value="Asn_synth_AEB"/>
</dbReference>
<evidence type="ECO:0000256" key="4">
    <source>
        <dbReference type="ARBA" id="ARBA00022741"/>
    </source>
</evidence>
<dbReference type="PANTHER" id="PTHR43284">
    <property type="entry name" value="ASPARAGINE SYNTHETASE (GLUTAMINE-HYDROLYZING)"/>
    <property type="match status" value="1"/>
</dbReference>
<comment type="catalytic activity">
    <reaction evidence="8">
        <text>L-aspartate + L-glutamine + ATP + H2O = L-asparagine + L-glutamate + AMP + diphosphate + H(+)</text>
        <dbReference type="Rhea" id="RHEA:12228"/>
        <dbReference type="ChEBI" id="CHEBI:15377"/>
        <dbReference type="ChEBI" id="CHEBI:15378"/>
        <dbReference type="ChEBI" id="CHEBI:29985"/>
        <dbReference type="ChEBI" id="CHEBI:29991"/>
        <dbReference type="ChEBI" id="CHEBI:30616"/>
        <dbReference type="ChEBI" id="CHEBI:33019"/>
        <dbReference type="ChEBI" id="CHEBI:58048"/>
        <dbReference type="ChEBI" id="CHEBI:58359"/>
        <dbReference type="ChEBI" id="CHEBI:456215"/>
        <dbReference type="EC" id="6.3.5.4"/>
    </reaction>
</comment>
<name>A0A934WUW5_9FIRM</name>